<sequence length="135" mass="14658">MDTNVPFRYKLVMCFALKNYLENKKVSSEQFADQIGCSRVAVVRYVSGARIPSKKIMKKIVETTDGAVQPNDFYELPAAPCSHGLAGGKPRHDALRIAPASLSKEEEAGGRSATPSGFLESDLRQIELFHAGAAS</sequence>
<name>A0A2W5N611_9BACT</name>
<dbReference type="AlphaFoldDB" id="A0A2W5N611"/>
<dbReference type="Gene3D" id="1.10.260.40">
    <property type="entry name" value="lambda repressor-like DNA-binding domains"/>
    <property type="match status" value="1"/>
</dbReference>
<dbReference type="EMBL" id="QFQB01000002">
    <property type="protein sequence ID" value="PZQ48876.1"/>
    <property type="molecule type" value="Genomic_DNA"/>
</dbReference>
<proteinExistence type="predicted"/>
<comment type="caution">
    <text evidence="3">The sequence shown here is derived from an EMBL/GenBank/DDBJ whole genome shotgun (WGS) entry which is preliminary data.</text>
</comment>
<feature type="region of interest" description="Disordered" evidence="1">
    <location>
        <begin position="99"/>
        <end position="118"/>
    </location>
</feature>
<dbReference type="InterPro" id="IPR010982">
    <property type="entry name" value="Lambda_DNA-bd_dom_sf"/>
</dbReference>
<organism evidence="3 4">
    <name type="scientific">Micavibrio aeruginosavorus</name>
    <dbReference type="NCBI Taxonomy" id="349221"/>
    <lineage>
        <taxon>Bacteria</taxon>
        <taxon>Pseudomonadati</taxon>
        <taxon>Bdellovibrionota</taxon>
        <taxon>Bdellovibrionia</taxon>
        <taxon>Bdellovibrionales</taxon>
        <taxon>Pseudobdellovibrionaceae</taxon>
        <taxon>Micavibrio</taxon>
    </lineage>
</organism>
<protein>
    <recommendedName>
        <fullName evidence="2">HTH cro/C1-type domain-containing protein</fullName>
    </recommendedName>
</protein>
<gene>
    <name evidence="3" type="ORF">DI551_00670</name>
</gene>
<dbReference type="InterPro" id="IPR001387">
    <property type="entry name" value="Cro/C1-type_HTH"/>
</dbReference>
<evidence type="ECO:0000313" key="4">
    <source>
        <dbReference type="Proteomes" id="UP000249417"/>
    </source>
</evidence>
<dbReference type="GO" id="GO:0003677">
    <property type="term" value="F:DNA binding"/>
    <property type="evidence" value="ECO:0007669"/>
    <property type="project" value="InterPro"/>
</dbReference>
<accession>A0A2W5N611</accession>
<dbReference type="PROSITE" id="PS50943">
    <property type="entry name" value="HTH_CROC1"/>
    <property type="match status" value="1"/>
</dbReference>
<evidence type="ECO:0000313" key="3">
    <source>
        <dbReference type="EMBL" id="PZQ48876.1"/>
    </source>
</evidence>
<evidence type="ECO:0000259" key="2">
    <source>
        <dbReference type="PROSITE" id="PS50943"/>
    </source>
</evidence>
<dbReference type="Pfam" id="PF01381">
    <property type="entry name" value="HTH_3"/>
    <property type="match status" value="1"/>
</dbReference>
<evidence type="ECO:0000256" key="1">
    <source>
        <dbReference type="SAM" id="MobiDB-lite"/>
    </source>
</evidence>
<dbReference type="SUPFAM" id="SSF47413">
    <property type="entry name" value="lambda repressor-like DNA-binding domains"/>
    <property type="match status" value="1"/>
</dbReference>
<dbReference type="SMART" id="SM00530">
    <property type="entry name" value="HTH_XRE"/>
    <property type="match status" value="1"/>
</dbReference>
<reference evidence="3 4" key="1">
    <citation type="submission" date="2017-08" db="EMBL/GenBank/DDBJ databases">
        <title>Infants hospitalized years apart are colonized by the same room-sourced microbial strains.</title>
        <authorList>
            <person name="Brooks B."/>
            <person name="Olm M.R."/>
            <person name="Firek B.A."/>
            <person name="Baker R."/>
            <person name="Thomas B.C."/>
            <person name="Morowitz M.J."/>
            <person name="Banfield J.F."/>
        </authorList>
    </citation>
    <scope>NUCLEOTIDE SEQUENCE [LARGE SCALE GENOMIC DNA]</scope>
    <source>
        <strain evidence="3">S2_005_002_R2_29</strain>
    </source>
</reference>
<feature type="domain" description="HTH cro/C1-type" evidence="2">
    <location>
        <begin position="17"/>
        <end position="73"/>
    </location>
</feature>
<dbReference type="Proteomes" id="UP000249417">
    <property type="component" value="Unassembled WGS sequence"/>
</dbReference>